<dbReference type="SUPFAM" id="SSF48371">
    <property type="entry name" value="ARM repeat"/>
    <property type="match status" value="2"/>
</dbReference>
<reference evidence="3 4" key="1">
    <citation type="submission" date="2018-11" db="EMBL/GenBank/DDBJ databases">
        <title>Sequencing the genomes of 1000 actinobacteria strains.</title>
        <authorList>
            <person name="Klenk H.-P."/>
        </authorList>
    </citation>
    <scope>NUCLEOTIDE SEQUENCE [LARGE SCALE GENOMIC DNA]</scope>
    <source>
        <strain evidence="3 4">DSM 12652</strain>
    </source>
</reference>
<dbReference type="Pfam" id="PF13646">
    <property type="entry name" value="HEAT_2"/>
    <property type="match status" value="2"/>
</dbReference>
<dbReference type="RefSeq" id="WP_148076918.1">
    <property type="nucleotide sequence ID" value="NZ_RKHO01000001.1"/>
</dbReference>
<dbReference type="SMART" id="SM00567">
    <property type="entry name" value="EZ_HEAT"/>
    <property type="match status" value="5"/>
</dbReference>
<dbReference type="InterPro" id="IPR016024">
    <property type="entry name" value="ARM-type_fold"/>
</dbReference>
<dbReference type="OrthoDB" id="3884680at2"/>
<dbReference type="InterPro" id="IPR011989">
    <property type="entry name" value="ARM-like"/>
</dbReference>
<comment type="caution">
    <text evidence="3">The sequence shown here is derived from an EMBL/GenBank/DDBJ whole genome shotgun (WGS) entry which is preliminary data.</text>
</comment>
<proteinExistence type="predicted"/>
<dbReference type="InterPro" id="IPR004155">
    <property type="entry name" value="PBS_lyase_HEAT"/>
</dbReference>
<accession>A0A3N2CRE9</accession>
<feature type="transmembrane region" description="Helical" evidence="2">
    <location>
        <begin position="12"/>
        <end position="39"/>
    </location>
</feature>
<dbReference type="AlphaFoldDB" id="A0A3N2CRE9"/>
<keyword evidence="2" id="KW-0472">Membrane</keyword>
<protein>
    <submittedName>
        <fullName evidence="3">HEAT repeat protein</fullName>
    </submittedName>
</protein>
<evidence type="ECO:0000256" key="2">
    <source>
        <dbReference type="SAM" id="Phobius"/>
    </source>
</evidence>
<dbReference type="EMBL" id="RKHO01000001">
    <property type="protein sequence ID" value="ROR89844.1"/>
    <property type="molecule type" value="Genomic_DNA"/>
</dbReference>
<keyword evidence="4" id="KW-1185">Reference proteome</keyword>
<evidence type="ECO:0000256" key="1">
    <source>
        <dbReference type="ARBA" id="ARBA00045876"/>
    </source>
</evidence>
<dbReference type="PROSITE" id="PS50077">
    <property type="entry name" value="HEAT_REPEAT"/>
    <property type="match status" value="1"/>
</dbReference>
<gene>
    <name evidence="3" type="ORF">EDD33_0675</name>
</gene>
<keyword evidence="2" id="KW-1133">Transmembrane helix</keyword>
<name>A0A3N2CRE9_9ACTN</name>
<dbReference type="Proteomes" id="UP000281738">
    <property type="component" value="Unassembled WGS sequence"/>
</dbReference>
<comment type="function">
    <text evidence="1">Catalyzes the hydroxylation of the N(6)-(4-aminobutyl)-L-lysine intermediate produced by deoxyhypusine synthase/DHPS on a critical lysine of the eukaryotic translation initiation factor 5A/eIF-5A. This is the second step of the post-translational modification of that lysine into an unusual amino acid residue named hypusine. Hypusination is unique to mature eIF-5A factor and is essential for its function.</text>
</comment>
<dbReference type="GO" id="GO:0016491">
    <property type="term" value="F:oxidoreductase activity"/>
    <property type="evidence" value="ECO:0007669"/>
    <property type="project" value="TreeGrafter"/>
</dbReference>
<organism evidence="3 4">
    <name type="scientific">Nocardioides aurantiacus</name>
    <dbReference type="NCBI Taxonomy" id="86796"/>
    <lineage>
        <taxon>Bacteria</taxon>
        <taxon>Bacillati</taxon>
        <taxon>Actinomycetota</taxon>
        <taxon>Actinomycetes</taxon>
        <taxon>Propionibacteriales</taxon>
        <taxon>Nocardioidaceae</taxon>
        <taxon>Nocardioides</taxon>
    </lineage>
</organism>
<keyword evidence="2" id="KW-0812">Transmembrane</keyword>
<evidence type="ECO:0000313" key="3">
    <source>
        <dbReference type="EMBL" id="ROR89844.1"/>
    </source>
</evidence>
<sequence length="359" mass="38416">MGSPLGDVGGYLWFSWVLLVGFAVTSVLLFVVLVVVRALRDLFARRRARAADEVRSHIFEVVMGEDGDAGRGRTALAAARGRAADRVERQVFEMLPKLRGESRAELVRLLIDSGAEQHALALVGSRSSVRRCRGAFQLGMLGLTRHVDRLVGLLHDPHFLVRRVAVRALGTMGDPRAVRPLLELGEHDPRLTRDLVFALDRLGPDSAPELRSVLREEMDRGEHLHLDPAAVVLGLLADRPSVEVLSEGMRSPNPSFAGACAEALGRIGAPEAIPALVEALLDLRPNVRAGAAHALGSIGSSVAAASLLDVVDEQEPQVSRQAAQALVELGPGGRRMLATSSSPYAVEALALEAIRGGRS</sequence>
<dbReference type="InterPro" id="IPR021133">
    <property type="entry name" value="HEAT_type_2"/>
</dbReference>
<evidence type="ECO:0000313" key="4">
    <source>
        <dbReference type="Proteomes" id="UP000281738"/>
    </source>
</evidence>
<dbReference type="PANTHER" id="PTHR12697">
    <property type="entry name" value="PBS LYASE HEAT-LIKE PROTEIN"/>
    <property type="match status" value="1"/>
</dbReference>
<dbReference type="Gene3D" id="1.25.10.10">
    <property type="entry name" value="Leucine-rich Repeat Variant"/>
    <property type="match status" value="2"/>
</dbReference>
<dbReference type="PANTHER" id="PTHR12697:SF5">
    <property type="entry name" value="DEOXYHYPUSINE HYDROXYLASE"/>
    <property type="match status" value="1"/>
</dbReference>